<dbReference type="Gene3D" id="3.40.50.150">
    <property type="entry name" value="Vaccinia Virus protein VP39"/>
    <property type="match status" value="1"/>
</dbReference>
<accession>A0A170QA69</accession>
<dbReference type="InterPro" id="IPR029063">
    <property type="entry name" value="SAM-dependent_MTases_sf"/>
</dbReference>
<proteinExistence type="predicted"/>
<sequence>MRRVAKRQVILLFEPLESLKFWLLEYFLECLALPLETGAPGVDDVRVHLNVHTVAPVPIPAGCTDGFAVAYWRRFEAYLEPAVQASISSLALLLPEDADRGARRLRKTWSLGPGMPATDI</sequence>
<dbReference type="EMBL" id="FAXA01000270">
    <property type="protein sequence ID" value="CUV02527.1"/>
    <property type="molecule type" value="Genomic_DNA"/>
</dbReference>
<name>A0A170QA69_9ZZZZ</name>
<dbReference type="AlphaFoldDB" id="A0A170QA69"/>
<gene>
    <name evidence="1" type="ORF">MGWOODY_Clf2497</name>
</gene>
<organism evidence="1">
    <name type="scientific">hydrothermal vent metagenome</name>
    <dbReference type="NCBI Taxonomy" id="652676"/>
    <lineage>
        <taxon>unclassified sequences</taxon>
        <taxon>metagenomes</taxon>
        <taxon>ecological metagenomes</taxon>
    </lineage>
</organism>
<evidence type="ECO:0000313" key="1">
    <source>
        <dbReference type="EMBL" id="CUV02527.1"/>
    </source>
</evidence>
<reference evidence="1" key="1">
    <citation type="submission" date="2015-10" db="EMBL/GenBank/DDBJ databases">
        <authorList>
            <person name="Gilbert D.G."/>
        </authorList>
    </citation>
    <scope>NUCLEOTIDE SEQUENCE</scope>
</reference>
<protein>
    <submittedName>
        <fullName evidence="1">Uncharacterized protein</fullName>
    </submittedName>
</protein>